<comment type="cofactor">
    <cofactor evidence="7">
        <name>Mg(2+)</name>
        <dbReference type="ChEBI" id="CHEBI:18420"/>
    </cofactor>
</comment>
<dbReference type="NCBIfam" id="NF001126">
    <property type="entry name" value="PRK00139.1-4"/>
    <property type="match status" value="1"/>
</dbReference>
<keyword evidence="6 7" id="KW-0961">Cell wall biogenesis/degradation</keyword>
<dbReference type="HAMAP" id="MF_00208">
    <property type="entry name" value="MurE"/>
    <property type="match status" value="1"/>
</dbReference>
<organism evidence="12 13">
    <name type="scientific">Saxibacter everestensis</name>
    <dbReference type="NCBI Taxonomy" id="2909229"/>
    <lineage>
        <taxon>Bacteria</taxon>
        <taxon>Bacillati</taxon>
        <taxon>Actinomycetota</taxon>
        <taxon>Actinomycetes</taxon>
        <taxon>Micrococcales</taxon>
        <taxon>Brevibacteriaceae</taxon>
        <taxon>Saxibacter</taxon>
    </lineage>
</organism>
<dbReference type="NCBIfam" id="TIGR01085">
    <property type="entry name" value="murE"/>
    <property type="match status" value="1"/>
</dbReference>
<accession>A0ABY8QW93</accession>
<feature type="domain" description="Mur ligase central" evidence="11">
    <location>
        <begin position="130"/>
        <end position="332"/>
    </location>
</feature>
<dbReference type="InterPro" id="IPR036615">
    <property type="entry name" value="Mur_ligase_C_dom_sf"/>
</dbReference>
<dbReference type="PANTHER" id="PTHR23135:SF4">
    <property type="entry name" value="UDP-N-ACETYLMURAMOYL-L-ALANYL-D-GLUTAMATE--2,6-DIAMINOPIMELATE LIGASE MURE HOMOLOG, CHLOROPLASTIC"/>
    <property type="match status" value="1"/>
</dbReference>
<feature type="binding site" evidence="7">
    <location>
        <position position="201"/>
    </location>
    <ligand>
        <name>UDP-N-acetyl-alpha-D-muramoyl-L-alanyl-D-glutamate</name>
        <dbReference type="ChEBI" id="CHEBI:83900"/>
    </ligand>
</feature>
<dbReference type="SUPFAM" id="SSF53244">
    <property type="entry name" value="MurD-like peptide ligases, peptide-binding domain"/>
    <property type="match status" value="1"/>
</dbReference>
<feature type="binding site" evidence="7">
    <location>
        <position position="44"/>
    </location>
    <ligand>
        <name>UDP-N-acetyl-alpha-D-muramoyl-L-alanyl-D-glutamate</name>
        <dbReference type="ChEBI" id="CHEBI:83900"/>
    </ligand>
</feature>
<evidence type="ECO:0000256" key="2">
    <source>
        <dbReference type="ARBA" id="ARBA00022618"/>
    </source>
</evidence>
<keyword evidence="4 7" id="KW-0573">Peptidoglycan synthesis</keyword>
<keyword evidence="7 12" id="KW-0436">Ligase</keyword>
<name>A0ABY8QW93_9MICO</name>
<evidence type="ECO:0000256" key="7">
    <source>
        <dbReference type="HAMAP-Rule" id="MF_00208"/>
    </source>
</evidence>
<dbReference type="Gene3D" id="3.40.1390.10">
    <property type="entry name" value="MurE/MurF, N-terminal domain"/>
    <property type="match status" value="1"/>
</dbReference>
<dbReference type="Pfam" id="PF01225">
    <property type="entry name" value="Mur_ligase"/>
    <property type="match status" value="1"/>
</dbReference>
<dbReference type="Pfam" id="PF08245">
    <property type="entry name" value="Mur_ligase_M"/>
    <property type="match status" value="1"/>
</dbReference>
<comment type="function">
    <text evidence="7">Catalyzes the addition of meso-diaminopimelic acid to the nucleotide precursor UDP-N-acetylmuramoyl-L-alanyl-D-glutamate (UMAG) in the biosynthesis of bacterial cell-wall peptidoglycan.</text>
</comment>
<evidence type="ECO:0000256" key="6">
    <source>
        <dbReference type="ARBA" id="ARBA00023316"/>
    </source>
</evidence>
<evidence type="ECO:0000313" key="12">
    <source>
        <dbReference type="EMBL" id="WGW13307.1"/>
    </source>
</evidence>
<dbReference type="SUPFAM" id="SSF63418">
    <property type="entry name" value="MurE/MurF N-terminal domain"/>
    <property type="match status" value="1"/>
</dbReference>
<dbReference type="InterPro" id="IPR036565">
    <property type="entry name" value="Mur-like_cat_sf"/>
</dbReference>
<sequence length="526" mass="56096">MEIEGTAHRHGVSVADLFNSVRAAGLPARREGAAVDPEVTGATLDSRRVSDGDLYAALPGFNLHGAGFTRQAVEAGAACVLTDDAGVALIDPALFSRVPVIVVPEPRAILGQLSAAIFQTEQHSPILFGVTGTNGKTTTTFILDALLREIGYRTGMIGTIETRIADRVVPSIRTTPESPDFHSLLAQMYHERVTACSMEVSSHALSLHRVDGARFEIAGFTNLSQDHLDFHPTMDDYFDAKASLFTESRAHKGVVVIDDEWGRRLAAEAEIPVTTLLSRPPAPPEDPDYWIEPAADDPSRFTLHGRKGTHLAAHSPLPGGFNRTNTALAILMLHSAGVSTETLSHIVNVFRAVVPGRMELVNPEHPRAIVDYSHTPESVGLALAALSDDAAGETAGPLVVVLGAGGDRDKGKRPLMGRRATLGADVVIVTDDNPRSEDPAQIRTEVLRGARGVHDGARASKILEVGDRTEAISAGLRAAGRDGTLLVAGKGHEQGQEVAGVVSPFDDREQIRLALARLRHDDSSSR</sequence>
<dbReference type="InterPro" id="IPR000713">
    <property type="entry name" value="Mur_ligase_N"/>
</dbReference>
<keyword evidence="7" id="KW-0067">ATP-binding</keyword>
<keyword evidence="3 7" id="KW-0133">Cell shape</keyword>
<feature type="binding site" evidence="7">
    <location>
        <position position="408"/>
    </location>
    <ligand>
        <name>meso-2,6-diaminopimelate</name>
        <dbReference type="ChEBI" id="CHEBI:57791"/>
    </ligand>
</feature>
<keyword evidence="5 7" id="KW-0131">Cell cycle</keyword>
<dbReference type="EC" id="6.3.2.13" evidence="7"/>
<dbReference type="GO" id="GO:0008765">
    <property type="term" value="F:UDP-N-acetylmuramoylalanyl-D-glutamate-2,6-diaminopimelate ligase activity"/>
    <property type="evidence" value="ECO:0007669"/>
    <property type="project" value="UniProtKB-EC"/>
</dbReference>
<feature type="binding site" evidence="7">
    <location>
        <position position="209"/>
    </location>
    <ligand>
        <name>UDP-N-acetyl-alpha-D-muramoyl-L-alanyl-D-glutamate</name>
        <dbReference type="ChEBI" id="CHEBI:83900"/>
    </ligand>
</feature>
<dbReference type="NCBIfam" id="NF001124">
    <property type="entry name" value="PRK00139.1-2"/>
    <property type="match status" value="1"/>
</dbReference>
<evidence type="ECO:0000259" key="9">
    <source>
        <dbReference type="Pfam" id="PF01225"/>
    </source>
</evidence>
<comment type="similarity">
    <text evidence="1 7">Belongs to the MurCDEF family. MurE subfamily.</text>
</comment>
<evidence type="ECO:0000259" key="10">
    <source>
        <dbReference type="Pfam" id="PF02875"/>
    </source>
</evidence>
<dbReference type="InterPro" id="IPR005761">
    <property type="entry name" value="UDP-N-AcMur-Glu-dNH2Pim_ligase"/>
</dbReference>
<evidence type="ECO:0000256" key="5">
    <source>
        <dbReference type="ARBA" id="ARBA00023306"/>
    </source>
</evidence>
<dbReference type="PANTHER" id="PTHR23135">
    <property type="entry name" value="MUR LIGASE FAMILY MEMBER"/>
    <property type="match status" value="1"/>
</dbReference>
<evidence type="ECO:0000256" key="3">
    <source>
        <dbReference type="ARBA" id="ARBA00022960"/>
    </source>
</evidence>
<feature type="short sequence motif" description="Meso-diaminopimelate recognition motif" evidence="7">
    <location>
        <begin position="432"/>
        <end position="435"/>
    </location>
</feature>
<gene>
    <name evidence="7" type="primary">murE</name>
    <name evidence="12" type="ORF">LWF01_05940</name>
</gene>
<dbReference type="InterPro" id="IPR004101">
    <property type="entry name" value="Mur_ligase_C"/>
</dbReference>
<dbReference type="SUPFAM" id="SSF53623">
    <property type="entry name" value="MurD-like peptide ligases, catalytic domain"/>
    <property type="match status" value="1"/>
</dbReference>
<keyword evidence="7" id="KW-0460">Magnesium</keyword>
<dbReference type="RefSeq" id="WP_349640123.1">
    <property type="nucleotide sequence ID" value="NZ_CP090958.1"/>
</dbReference>
<dbReference type="Proteomes" id="UP001209083">
    <property type="component" value="Chromosome"/>
</dbReference>
<dbReference type="InterPro" id="IPR013221">
    <property type="entry name" value="Mur_ligase_cen"/>
</dbReference>
<dbReference type="Gene3D" id="3.90.190.20">
    <property type="entry name" value="Mur ligase, C-terminal domain"/>
    <property type="match status" value="1"/>
</dbReference>
<reference evidence="12 13" key="1">
    <citation type="submission" date="2023-05" db="EMBL/GenBank/DDBJ databases">
        <title>Lithophilousrod everest ZFBP1038 complete genpme.</title>
        <authorList>
            <person name="Tian M."/>
        </authorList>
    </citation>
    <scope>NUCLEOTIDE SEQUENCE [LARGE SCALE GENOMIC DNA]</scope>
    <source>
        <strain evidence="12 13">ZFBP1038</strain>
    </source>
</reference>
<evidence type="ECO:0000313" key="13">
    <source>
        <dbReference type="Proteomes" id="UP001209083"/>
    </source>
</evidence>
<proteinExistence type="inferred from homology"/>
<evidence type="ECO:0000256" key="8">
    <source>
        <dbReference type="RuleBase" id="RU004135"/>
    </source>
</evidence>
<keyword evidence="2 7" id="KW-0132">Cell division</keyword>
<dbReference type="EMBL" id="CP090958">
    <property type="protein sequence ID" value="WGW13307.1"/>
    <property type="molecule type" value="Genomic_DNA"/>
</dbReference>
<keyword evidence="13" id="KW-1185">Reference proteome</keyword>
<feature type="domain" description="Mur ligase C-terminal" evidence="10">
    <location>
        <begin position="356"/>
        <end position="491"/>
    </location>
</feature>
<comment type="catalytic activity">
    <reaction evidence="7">
        <text>UDP-N-acetyl-alpha-D-muramoyl-L-alanyl-D-glutamate + meso-2,6-diaminopimelate + ATP = UDP-N-acetyl-alpha-D-muramoyl-L-alanyl-gamma-D-glutamyl-meso-2,6-diaminopimelate + ADP + phosphate + H(+)</text>
        <dbReference type="Rhea" id="RHEA:23676"/>
        <dbReference type="ChEBI" id="CHEBI:15378"/>
        <dbReference type="ChEBI" id="CHEBI:30616"/>
        <dbReference type="ChEBI" id="CHEBI:43474"/>
        <dbReference type="ChEBI" id="CHEBI:57791"/>
        <dbReference type="ChEBI" id="CHEBI:83900"/>
        <dbReference type="ChEBI" id="CHEBI:83905"/>
        <dbReference type="ChEBI" id="CHEBI:456216"/>
        <dbReference type="EC" id="6.3.2.13"/>
    </reaction>
</comment>
<feature type="domain" description="Mur ligase N-terminal catalytic" evidence="9">
    <location>
        <begin position="39"/>
        <end position="115"/>
    </location>
</feature>
<feature type="binding site" evidence="7">
    <location>
        <begin position="174"/>
        <end position="175"/>
    </location>
    <ligand>
        <name>UDP-N-acetyl-alpha-D-muramoyl-L-alanyl-D-glutamate</name>
        <dbReference type="ChEBI" id="CHEBI:83900"/>
    </ligand>
</feature>
<protein>
    <recommendedName>
        <fullName evidence="7">UDP-N-acetylmuramoyl-L-alanyl-D-glutamate--2,6-diaminopimelate ligase</fullName>
        <ecNumber evidence="7">6.3.2.13</ecNumber>
    </recommendedName>
    <alternativeName>
        <fullName evidence="7">Meso-A2pm-adding enzyme</fullName>
    </alternativeName>
    <alternativeName>
        <fullName evidence="7">Meso-diaminopimelate-adding enzyme</fullName>
    </alternativeName>
    <alternativeName>
        <fullName evidence="7">UDP-MurNAc-L-Ala-D-Glu:meso-diaminopimelate ligase</fullName>
    </alternativeName>
    <alternativeName>
        <fullName evidence="7">UDP-MurNAc-tripeptide synthetase</fullName>
    </alternativeName>
    <alternativeName>
        <fullName evidence="7">UDP-N-acetylmuramyl-tripeptide synthetase</fullName>
    </alternativeName>
</protein>
<dbReference type="Gene3D" id="3.40.1190.10">
    <property type="entry name" value="Mur-like, catalytic domain"/>
    <property type="match status" value="1"/>
</dbReference>
<feature type="binding site" evidence="7">
    <location>
        <begin position="432"/>
        <end position="435"/>
    </location>
    <ligand>
        <name>meso-2,6-diaminopimelate</name>
        <dbReference type="ChEBI" id="CHEBI:57791"/>
    </ligand>
</feature>
<dbReference type="InterPro" id="IPR035911">
    <property type="entry name" value="MurE/MurF_N"/>
</dbReference>
<feature type="binding site" evidence="7">
    <location>
        <position position="489"/>
    </location>
    <ligand>
        <name>meso-2,6-diaminopimelate</name>
        <dbReference type="ChEBI" id="CHEBI:57791"/>
    </ligand>
</feature>
<comment type="pathway">
    <text evidence="7 8">Cell wall biogenesis; peptidoglycan biosynthesis.</text>
</comment>
<evidence type="ECO:0000259" key="11">
    <source>
        <dbReference type="Pfam" id="PF08245"/>
    </source>
</evidence>
<feature type="binding site" evidence="7">
    <location>
        <position position="493"/>
    </location>
    <ligand>
        <name>meso-2,6-diaminopimelate</name>
        <dbReference type="ChEBI" id="CHEBI:57791"/>
    </ligand>
</feature>
<feature type="modified residue" description="N6-carboxylysine" evidence="7">
    <location>
        <position position="241"/>
    </location>
</feature>
<evidence type="ECO:0000256" key="1">
    <source>
        <dbReference type="ARBA" id="ARBA00005898"/>
    </source>
</evidence>
<evidence type="ECO:0000256" key="4">
    <source>
        <dbReference type="ARBA" id="ARBA00022984"/>
    </source>
</evidence>
<feature type="binding site" evidence="7">
    <location>
        <position position="46"/>
    </location>
    <ligand>
        <name>UDP-N-acetyl-alpha-D-muramoyl-L-alanyl-D-glutamate</name>
        <dbReference type="ChEBI" id="CHEBI:83900"/>
    </ligand>
</feature>
<comment type="subcellular location">
    <subcellularLocation>
        <location evidence="7 8">Cytoplasm</location>
    </subcellularLocation>
</comment>
<keyword evidence="7" id="KW-0963">Cytoplasm</keyword>
<feature type="binding site" evidence="7">
    <location>
        <begin position="132"/>
        <end position="138"/>
    </location>
    <ligand>
        <name>ATP</name>
        <dbReference type="ChEBI" id="CHEBI:30616"/>
    </ligand>
</feature>
<comment type="caution">
    <text evidence="7">Lacks conserved residue(s) required for the propagation of feature annotation.</text>
</comment>
<comment type="PTM">
    <text evidence="7">Carboxylation is probably crucial for Mg(2+) binding and, consequently, for the gamma-phosphate positioning of ATP.</text>
</comment>
<dbReference type="Pfam" id="PF02875">
    <property type="entry name" value="Mur_ligase_C"/>
    <property type="match status" value="1"/>
</dbReference>
<keyword evidence="7" id="KW-0547">Nucleotide-binding</keyword>